<evidence type="ECO:0000259" key="10">
    <source>
        <dbReference type="PROSITE" id="PS51068"/>
    </source>
</evidence>
<dbReference type="Proteomes" id="UP000247681">
    <property type="component" value="Unassembled WGS sequence"/>
</dbReference>
<evidence type="ECO:0000256" key="3">
    <source>
        <dbReference type="ARBA" id="ARBA00022763"/>
    </source>
</evidence>
<dbReference type="SMART" id="SM01232">
    <property type="entry name" value="H2TH"/>
    <property type="match status" value="1"/>
</dbReference>
<dbReference type="Gene3D" id="3.20.190.10">
    <property type="entry name" value="MutM-like, N-terminal"/>
    <property type="match status" value="1"/>
</dbReference>
<evidence type="ECO:0000256" key="9">
    <source>
        <dbReference type="ARBA" id="ARBA00023295"/>
    </source>
</evidence>
<evidence type="ECO:0000256" key="5">
    <source>
        <dbReference type="ARBA" id="ARBA00023125"/>
    </source>
</evidence>
<evidence type="ECO:0000313" key="12">
    <source>
        <dbReference type="Proteomes" id="UP000247681"/>
    </source>
</evidence>
<dbReference type="Pfam" id="PF01149">
    <property type="entry name" value="Fapy_DNA_glyco"/>
    <property type="match status" value="1"/>
</dbReference>
<dbReference type="GO" id="GO:0003684">
    <property type="term" value="F:damaged DNA binding"/>
    <property type="evidence" value="ECO:0007669"/>
    <property type="project" value="InterPro"/>
</dbReference>
<comment type="catalytic activity">
    <reaction evidence="1">
        <text>Hydrolysis of DNA containing ring-opened 7-methylguanine residues, releasing 2,6-diamino-4-hydroxy-5-(N-methyl)formamidopyrimidine.</text>
        <dbReference type="EC" id="3.2.2.23"/>
    </reaction>
</comment>
<keyword evidence="12" id="KW-1185">Reference proteome</keyword>
<dbReference type="AlphaFoldDB" id="A0A2V4BY61"/>
<evidence type="ECO:0000256" key="1">
    <source>
        <dbReference type="ARBA" id="ARBA00001668"/>
    </source>
</evidence>
<dbReference type="SUPFAM" id="SSF81624">
    <property type="entry name" value="N-terminal domain of MutM-like DNA repair proteins"/>
    <property type="match status" value="1"/>
</dbReference>
<evidence type="ECO:0000256" key="8">
    <source>
        <dbReference type="ARBA" id="ARBA00023268"/>
    </source>
</evidence>
<dbReference type="GO" id="GO:0008270">
    <property type="term" value="F:zinc ion binding"/>
    <property type="evidence" value="ECO:0007669"/>
    <property type="project" value="InterPro"/>
</dbReference>
<name>A0A2V4BY61_9FLAO</name>
<dbReference type="OrthoDB" id="9800855at2"/>
<keyword evidence="7" id="KW-0456">Lyase</keyword>
<organism evidence="11 12">
    <name type="scientific">Flavobacterium hydrophilum</name>
    <dbReference type="NCBI Taxonomy" id="2211445"/>
    <lineage>
        <taxon>Bacteria</taxon>
        <taxon>Pseudomonadati</taxon>
        <taxon>Bacteroidota</taxon>
        <taxon>Flavobacteriia</taxon>
        <taxon>Flavobacteriales</taxon>
        <taxon>Flavobacteriaceae</taxon>
        <taxon>Flavobacterium</taxon>
    </lineage>
</organism>
<evidence type="ECO:0000313" key="11">
    <source>
        <dbReference type="EMBL" id="PXY43552.1"/>
    </source>
</evidence>
<keyword evidence="4" id="KW-0378">Hydrolase</keyword>
<dbReference type="GO" id="GO:0003906">
    <property type="term" value="F:DNA-(apurinic or apyrimidinic site) endonuclease activity"/>
    <property type="evidence" value="ECO:0007669"/>
    <property type="project" value="InterPro"/>
</dbReference>
<dbReference type="InterPro" id="IPR012319">
    <property type="entry name" value="FPG_cat"/>
</dbReference>
<dbReference type="SMART" id="SM00898">
    <property type="entry name" value="Fapy_DNA_glyco"/>
    <property type="match status" value="1"/>
</dbReference>
<comment type="similarity">
    <text evidence="2">Belongs to the FPG family.</text>
</comment>
<dbReference type="InterPro" id="IPR015886">
    <property type="entry name" value="H2TH_FPG"/>
</dbReference>
<keyword evidence="11" id="KW-0540">Nuclease</keyword>
<dbReference type="Gene3D" id="1.10.8.50">
    <property type="match status" value="1"/>
</dbReference>
<evidence type="ECO:0000256" key="4">
    <source>
        <dbReference type="ARBA" id="ARBA00022801"/>
    </source>
</evidence>
<dbReference type="CDD" id="cd08974">
    <property type="entry name" value="BaFpgNei_N_2"/>
    <property type="match status" value="1"/>
</dbReference>
<dbReference type="GO" id="GO:0016829">
    <property type="term" value="F:lyase activity"/>
    <property type="evidence" value="ECO:0007669"/>
    <property type="project" value="UniProtKB-KW"/>
</dbReference>
<evidence type="ECO:0000256" key="2">
    <source>
        <dbReference type="ARBA" id="ARBA00009409"/>
    </source>
</evidence>
<evidence type="ECO:0000256" key="6">
    <source>
        <dbReference type="ARBA" id="ARBA00023204"/>
    </source>
</evidence>
<comment type="caution">
    <text evidence="11">The sequence shown here is derived from an EMBL/GenBank/DDBJ whole genome shotgun (WGS) entry which is preliminary data.</text>
</comment>
<proteinExistence type="inferred from homology"/>
<evidence type="ECO:0000256" key="7">
    <source>
        <dbReference type="ARBA" id="ARBA00023239"/>
    </source>
</evidence>
<dbReference type="Pfam" id="PF06831">
    <property type="entry name" value="H2TH"/>
    <property type="match status" value="1"/>
</dbReference>
<dbReference type="PANTHER" id="PTHR22993">
    <property type="entry name" value="FORMAMIDOPYRIMIDINE-DNA GLYCOSYLASE"/>
    <property type="match status" value="1"/>
</dbReference>
<feature type="domain" description="Formamidopyrimidine-DNA glycosylase catalytic" evidence="10">
    <location>
        <begin position="2"/>
        <end position="87"/>
    </location>
</feature>
<dbReference type="RefSeq" id="WP_110348095.1">
    <property type="nucleotide sequence ID" value="NZ_QJHL01000005.1"/>
</dbReference>
<dbReference type="GO" id="GO:0006284">
    <property type="term" value="P:base-excision repair"/>
    <property type="evidence" value="ECO:0007669"/>
    <property type="project" value="InterPro"/>
</dbReference>
<keyword evidence="9" id="KW-0326">Glycosidase</keyword>
<keyword evidence="3" id="KW-0227">DNA damage</keyword>
<dbReference type="InterPro" id="IPR035937">
    <property type="entry name" value="FPG_N"/>
</dbReference>
<gene>
    <name evidence="11" type="ORF">DMB68_18350</name>
</gene>
<keyword evidence="5" id="KW-0238">DNA-binding</keyword>
<sequence length="243" mass="28411">MPEGPSIVILKEEVQQFAGQKIIDVSGNSSIDILRLKNKTIFEFKSWGKHFLICFDGFTVKIHMLMFGTYRINDTKETTARLSMVFANGEINFYTCSIKILEGNINLYYDWEEDVMNENWDPKKAKKSLDKIPKKMICDALLEQNIFSGVGNIIKNEVLYRCKIHPESLVGKIPSEDIQKLIDESVIYSFQFLNWKKMNELKKHWLAHTKKVCVRCNLPLQKKYTGVKKRRSFFCTNCQELYQ</sequence>
<keyword evidence="8" id="KW-0511">Multifunctional enzyme</keyword>
<keyword evidence="6" id="KW-0234">DNA repair</keyword>
<dbReference type="EMBL" id="QJHL01000005">
    <property type="protein sequence ID" value="PXY43552.1"/>
    <property type="molecule type" value="Genomic_DNA"/>
</dbReference>
<keyword evidence="11" id="KW-0255">Endonuclease</keyword>
<protein>
    <submittedName>
        <fullName evidence="11">Endonuclease</fullName>
    </submittedName>
</protein>
<dbReference type="SUPFAM" id="SSF46946">
    <property type="entry name" value="S13-like H2TH domain"/>
    <property type="match status" value="1"/>
</dbReference>
<dbReference type="PROSITE" id="PS51068">
    <property type="entry name" value="FPG_CAT"/>
    <property type="match status" value="1"/>
</dbReference>
<reference evidence="11 12" key="1">
    <citation type="submission" date="2018-05" db="EMBL/GenBank/DDBJ databases">
        <title>Flavobacterium sp. strain IMCC34758, incomplete genome.</title>
        <authorList>
            <person name="Joung Y."/>
        </authorList>
    </citation>
    <scope>NUCLEOTIDE SEQUENCE [LARGE SCALE GENOMIC DNA]</scope>
    <source>
        <strain evidence="11 12">IMCC34758</strain>
    </source>
</reference>
<accession>A0A2V4BY61</accession>
<dbReference type="InterPro" id="IPR010979">
    <property type="entry name" value="Ribosomal_uS13-like_H2TH"/>
</dbReference>
<dbReference type="GO" id="GO:0008534">
    <property type="term" value="F:oxidized purine nucleobase lesion DNA N-glycosylase activity"/>
    <property type="evidence" value="ECO:0007669"/>
    <property type="project" value="UniProtKB-EC"/>
</dbReference>
<dbReference type="PANTHER" id="PTHR22993:SF9">
    <property type="entry name" value="FORMAMIDOPYRIMIDINE-DNA GLYCOSYLASE"/>
    <property type="match status" value="1"/>
</dbReference>